<feature type="compositionally biased region" description="Low complexity" evidence="1">
    <location>
        <begin position="25"/>
        <end position="39"/>
    </location>
</feature>
<dbReference type="EMBL" id="SPNV01000338">
    <property type="protein sequence ID" value="KAF5856202.1"/>
    <property type="molecule type" value="Genomic_DNA"/>
</dbReference>
<name>A0A8H6E1T1_PETAA</name>
<accession>A0A8H6E1T1</accession>
<keyword evidence="3" id="KW-1185">Reference proteome</keyword>
<proteinExistence type="predicted"/>
<evidence type="ECO:0000313" key="3">
    <source>
        <dbReference type="Proteomes" id="UP000541154"/>
    </source>
</evidence>
<organism evidence="2 3">
    <name type="scientific">Petromyces alliaceus</name>
    <name type="common">Aspergillus alliaceus</name>
    <dbReference type="NCBI Taxonomy" id="209559"/>
    <lineage>
        <taxon>Eukaryota</taxon>
        <taxon>Fungi</taxon>
        <taxon>Dikarya</taxon>
        <taxon>Ascomycota</taxon>
        <taxon>Pezizomycotina</taxon>
        <taxon>Eurotiomycetes</taxon>
        <taxon>Eurotiomycetidae</taxon>
        <taxon>Eurotiales</taxon>
        <taxon>Aspergillaceae</taxon>
        <taxon>Aspergillus</taxon>
        <taxon>Aspergillus subgen. Circumdati</taxon>
    </lineage>
</organism>
<protein>
    <recommendedName>
        <fullName evidence="4">HNH nuclease domain-containing protein</fullName>
    </recommendedName>
</protein>
<evidence type="ECO:0008006" key="4">
    <source>
        <dbReference type="Google" id="ProtNLM"/>
    </source>
</evidence>
<dbReference type="AlphaFoldDB" id="A0A8H6E1T1"/>
<evidence type="ECO:0000256" key="1">
    <source>
        <dbReference type="SAM" id="MobiDB-lite"/>
    </source>
</evidence>
<feature type="region of interest" description="Disordered" evidence="1">
    <location>
        <begin position="250"/>
        <end position="337"/>
    </location>
</feature>
<evidence type="ECO:0000313" key="2">
    <source>
        <dbReference type="EMBL" id="KAF5856202.1"/>
    </source>
</evidence>
<sequence length="337" mass="37696">MDSLLMPPPPPPKLQGSSPEKRKMSSSASEGNSSGAFSEPSRTEIKRWYKWLCFACECSVSPDAVHVIQTHDTATSHLTERRLIDFNLKGIQNGVTLCPNCHRMFDCDIDPGFVFFPSDLEFFIQKELEYRQRWQSPHTSGRVPSAAEYCQHQIRNGTIPPGSQAGLYKRVFLRNYLSPAVSSSANEMFSQPVPWYGAPFGALRRALHILGSPRIAVISPDIRNQLNRLRDLYYTFDLITERLLVSAQVNDPEYGPGPRSYPDQSETDPSLTRNIDPGNSTISPDQCSKPQPPDHQAPSSAHEGFEWILGPESTSEDAMRRYGPAIQYPSTSPPRVA</sequence>
<comment type="caution">
    <text evidence="2">The sequence shown here is derived from an EMBL/GenBank/DDBJ whole genome shotgun (WGS) entry which is preliminary data.</text>
</comment>
<reference evidence="2 3" key="1">
    <citation type="submission" date="2019-04" db="EMBL/GenBank/DDBJ databases">
        <title>Aspergillus burnettii sp. nov., novel species from soil in southeast Queensland.</title>
        <authorList>
            <person name="Gilchrist C.L.M."/>
            <person name="Pitt J.I."/>
            <person name="Lange L."/>
            <person name="Lacey H.J."/>
            <person name="Vuong D."/>
            <person name="Midgley D.J."/>
            <person name="Greenfield P."/>
            <person name="Bradbury M."/>
            <person name="Lacey E."/>
            <person name="Busk P.K."/>
            <person name="Pilgaard B."/>
            <person name="Chooi Y.H."/>
            <person name="Piggott A.M."/>
        </authorList>
    </citation>
    <scope>NUCLEOTIDE SEQUENCE [LARGE SCALE GENOMIC DNA]</scope>
    <source>
        <strain evidence="2 3">FRR 5400</strain>
    </source>
</reference>
<feature type="compositionally biased region" description="Pro residues" evidence="1">
    <location>
        <begin position="1"/>
        <end position="13"/>
    </location>
</feature>
<feature type="region of interest" description="Disordered" evidence="1">
    <location>
        <begin position="1"/>
        <end position="39"/>
    </location>
</feature>
<gene>
    <name evidence="2" type="ORF">ETB97_007703</name>
</gene>
<feature type="compositionally biased region" description="Polar residues" evidence="1">
    <location>
        <begin position="262"/>
        <end position="289"/>
    </location>
</feature>
<dbReference type="Proteomes" id="UP000541154">
    <property type="component" value="Unassembled WGS sequence"/>
</dbReference>